<gene>
    <name evidence="1" type="ORF">LY79DRAFT_551186</name>
</gene>
<protein>
    <submittedName>
        <fullName evidence="1">Uncharacterized protein</fullName>
    </submittedName>
</protein>
<dbReference type="Proteomes" id="UP001230504">
    <property type="component" value="Unassembled WGS sequence"/>
</dbReference>
<name>A0AAD8V4E5_9PEZI</name>
<keyword evidence="2" id="KW-1185">Reference proteome</keyword>
<sequence length="155" mass="16833">MRGATAVSASPLSSTTLVLMRVGVMEGRAATRRSPGIPVATAELEEVGRLSWLGCMYGADFELPYVRSPVSLARNGFSEGPLGKELLSTSILLSCMHQSRTRLCFRISRWPYPPACDSGNLYLRQPVSHLEGAGAVGDTPVSAHRTYSPQLWPQR</sequence>
<proteinExistence type="predicted"/>
<dbReference type="EMBL" id="JAHLJV010000023">
    <property type="protein sequence ID" value="KAK1593882.1"/>
    <property type="molecule type" value="Genomic_DNA"/>
</dbReference>
<organism evidence="1 2">
    <name type="scientific">Colletotrichum navitas</name>
    <dbReference type="NCBI Taxonomy" id="681940"/>
    <lineage>
        <taxon>Eukaryota</taxon>
        <taxon>Fungi</taxon>
        <taxon>Dikarya</taxon>
        <taxon>Ascomycota</taxon>
        <taxon>Pezizomycotina</taxon>
        <taxon>Sordariomycetes</taxon>
        <taxon>Hypocreomycetidae</taxon>
        <taxon>Glomerellales</taxon>
        <taxon>Glomerellaceae</taxon>
        <taxon>Colletotrichum</taxon>
        <taxon>Colletotrichum graminicola species complex</taxon>
    </lineage>
</organism>
<accession>A0AAD8V4E5</accession>
<comment type="caution">
    <text evidence="1">The sequence shown here is derived from an EMBL/GenBank/DDBJ whole genome shotgun (WGS) entry which is preliminary data.</text>
</comment>
<reference evidence="1" key="1">
    <citation type="submission" date="2021-06" db="EMBL/GenBank/DDBJ databases">
        <title>Comparative genomics, transcriptomics and evolutionary studies reveal genomic signatures of adaptation to plant cell wall in hemibiotrophic fungi.</title>
        <authorList>
            <consortium name="DOE Joint Genome Institute"/>
            <person name="Baroncelli R."/>
            <person name="Diaz J.F."/>
            <person name="Benocci T."/>
            <person name="Peng M."/>
            <person name="Battaglia E."/>
            <person name="Haridas S."/>
            <person name="Andreopoulos W."/>
            <person name="Labutti K."/>
            <person name="Pangilinan J."/>
            <person name="Floch G.L."/>
            <person name="Makela M.R."/>
            <person name="Henrissat B."/>
            <person name="Grigoriev I.V."/>
            <person name="Crouch J.A."/>
            <person name="De Vries R.P."/>
            <person name="Sukno S.A."/>
            <person name="Thon M.R."/>
        </authorList>
    </citation>
    <scope>NUCLEOTIDE SEQUENCE</scope>
    <source>
        <strain evidence="1">CBS 125086</strain>
    </source>
</reference>
<dbReference type="GeneID" id="85441860"/>
<evidence type="ECO:0000313" key="1">
    <source>
        <dbReference type="EMBL" id="KAK1593882.1"/>
    </source>
</evidence>
<dbReference type="AlphaFoldDB" id="A0AAD8V4E5"/>
<dbReference type="RefSeq" id="XP_060415148.1">
    <property type="nucleotide sequence ID" value="XM_060557620.1"/>
</dbReference>
<evidence type="ECO:0000313" key="2">
    <source>
        <dbReference type="Proteomes" id="UP001230504"/>
    </source>
</evidence>